<sequence>MTAPTLSIDDFKGALGSWASGVTVVTTELDGLVYGITVSSFSSLSVDPVLVLVSLADTNHLPRMIRQSGRFAISILAEGQEDVSKYFATSGRDPAPAFDPAIPTEQWVTGCPLIPGAIAQLDCELHEALPGGDHTIIVGRVVGARFDPDRAPLIYFRRAYRSLAER</sequence>
<accession>A0ABY7M5L2</accession>
<reference evidence="4 5" key="1">
    <citation type="journal article" date="2023" name="ISME J.">
        <title>Thermophilic Dehalococcoidia with unusual traits shed light on an unexpected past.</title>
        <authorList>
            <person name="Palmer M."/>
            <person name="Covington J.K."/>
            <person name="Zhou E.M."/>
            <person name="Thomas S.C."/>
            <person name="Habib N."/>
            <person name="Seymour C.O."/>
            <person name="Lai D."/>
            <person name="Johnston J."/>
            <person name="Hashimi A."/>
            <person name="Jiao J.Y."/>
            <person name="Muok A.R."/>
            <person name="Liu L."/>
            <person name="Xian W.D."/>
            <person name="Zhi X.Y."/>
            <person name="Li M.M."/>
            <person name="Silva L.P."/>
            <person name="Bowen B.P."/>
            <person name="Louie K."/>
            <person name="Briegel A."/>
            <person name="Pett-Ridge J."/>
            <person name="Weber P.K."/>
            <person name="Tocheva E.I."/>
            <person name="Woyke T."/>
            <person name="Northen T.R."/>
            <person name="Mayali X."/>
            <person name="Li W.J."/>
            <person name="Hedlund B.P."/>
        </authorList>
    </citation>
    <scope>NUCLEOTIDE SEQUENCE [LARGE SCALE GENOMIC DNA]</scope>
    <source>
        <strain evidence="4 5">YIM 72310</strain>
    </source>
</reference>
<evidence type="ECO:0000313" key="4">
    <source>
        <dbReference type="EMBL" id="WBL35842.1"/>
    </source>
</evidence>
<feature type="domain" description="Flavin reductase like" evidence="3">
    <location>
        <begin position="15"/>
        <end position="162"/>
    </location>
</feature>
<dbReference type="SMART" id="SM00903">
    <property type="entry name" value="Flavin_Reduct"/>
    <property type="match status" value="1"/>
</dbReference>
<dbReference type="RefSeq" id="WP_270056367.1">
    <property type="nucleotide sequence ID" value="NZ_CP115149.1"/>
</dbReference>
<dbReference type="InterPro" id="IPR002563">
    <property type="entry name" value="Flavin_Rdtase-like_dom"/>
</dbReference>
<dbReference type="InterPro" id="IPR012349">
    <property type="entry name" value="Split_barrel_FMN-bd"/>
</dbReference>
<proteinExistence type="inferred from homology"/>
<evidence type="ECO:0000313" key="5">
    <source>
        <dbReference type="Proteomes" id="UP001212803"/>
    </source>
</evidence>
<dbReference type="Gene3D" id="2.30.110.10">
    <property type="entry name" value="Electron Transport, Fmn-binding Protein, Chain A"/>
    <property type="match status" value="1"/>
</dbReference>
<protein>
    <submittedName>
        <fullName evidence="4">Flavin reductase family protein</fullName>
    </submittedName>
</protein>
<name>A0ABY7M5L2_9CHLR</name>
<organism evidence="4 5">
    <name type="scientific">Tepidiforma flava</name>
    <dbReference type="NCBI Taxonomy" id="3004094"/>
    <lineage>
        <taxon>Bacteria</taxon>
        <taxon>Bacillati</taxon>
        <taxon>Chloroflexota</taxon>
        <taxon>Tepidiformia</taxon>
        <taxon>Tepidiformales</taxon>
        <taxon>Tepidiformaceae</taxon>
        <taxon>Tepidiforma</taxon>
    </lineage>
</organism>
<evidence type="ECO:0000256" key="2">
    <source>
        <dbReference type="ARBA" id="ARBA00023002"/>
    </source>
</evidence>
<dbReference type="Proteomes" id="UP001212803">
    <property type="component" value="Chromosome"/>
</dbReference>
<gene>
    <name evidence="4" type="ORF">O0235_13890</name>
</gene>
<dbReference type="EMBL" id="CP115149">
    <property type="protein sequence ID" value="WBL35842.1"/>
    <property type="molecule type" value="Genomic_DNA"/>
</dbReference>
<evidence type="ECO:0000259" key="3">
    <source>
        <dbReference type="SMART" id="SM00903"/>
    </source>
</evidence>
<evidence type="ECO:0000256" key="1">
    <source>
        <dbReference type="ARBA" id="ARBA00008898"/>
    </source>
</evidence>
<dbReference type="Pfam" id="PF01613">
    <property type="entry name" value="Flavin_Reduct"/>
    <property type="match status" value="1"/>
</dbReference>
<dbReference type="InterPro" id="IPR050268">
    <property type="entry name" value="NADH-dep_flavin_reductase"/>
</dbReference>
<dbReference type="PANTHER" id="PTHR30466">
    <property type="entry name" value="FLAVIN REDUCTASE"/>
    <property type="match status" value="1"/>
</dbReference>
<comment type="similarity">
    <text evidence="1">Belongs to the non-flavoprotein flavin reductase family.</text>
</comment>
<dbReference type="SUPFAM" id="SSF50475">
    <property type="entry name" value="FMN-binding split barrel"/>
    <property type="match status" value="1"/>
</dbReference>
<dbReference type="PANTHER" id="PTHR30466:SF11">
    <property type="entry name" value="FLAVIN-DEPENDENT MONOOXYGENASE, REDUCTASE SUBUNIT HSAB"/>
    <property type="match status" value="1"/>
</dbReference>
<keyword evidence="2" id="KW-0560">Oxidoreductase</keyword>
<keyword evidence="5" id="KW-1185">Reference proteome</keyword>